<dbReference type="EMBL" id="CAJVRL010000002">
    <property type="protein sequence ID" value="CAG8949297.1"/>
    <property type="molecule type" value="Genomic_DNA"/>
</dbReference>
<keyword evidence="2" id="KW-1185">Reference proteome</keyword>
<protein>
    <submittedName>
        <fullName evidence="1">Uncharacterized protein</fullName>
    </submittedName>
</protein>
<reference evidence="1" key="1">
    <citation type="submission" date="2021-07" db="EMBL/GenBank/DDBJ databases">
        <authorList>
            <person name="Durling M."/>
        </authorList>
    </citation>
    <scope>NUCLEOTIDE SEQUENCE</scope>
</reference>
<evidence type="ECO:0000313" key="1">
    <source>
        <dbReference type="EMBL" id="CAG8949297.1"/>
    </source>
</evidence>
<dbReference type="AlphaFoldDB" id="A0A9N9PPC3"/>
<organism evidence="1 2">
    <name type="scientific">Hymenoscyphus fraxineus</name>
    <dbReference type="NCBI Taxonomy" id="746836"/>
    <lineage>
        <taxon>Eukaryota</taxon>
        <taxon>Fungi</taxon>
        <taxon>Dikarya</taxon>
        <taxon>Ascomycota</taxon>
        <taxon>Pezizomycotina</taxon>
        <taxon>Leotiomycetes</taxon>
        <taxon>Helotiales</taxon>
        <taxon>Helotiaceae</taxon>
        <taxon>Hymenoscyphus</taxon>
    </lineage>
</organism>
<accession>A0A9N9PPC3</accession>
<name>A0A9N9PPC3_9HELO</name>
<evidence type="ECO:0000313" key="2">
    <source>
        <dbReference type="Proteomes" id="UP000696280"/>
    </source>
</evidence>
<sequence>MVCITAREKGEIVAVTGNYSHIQSNRRTCFFIGMESAAKETSIVEATSEISTGKATPMDPTKRNHG</sequence>
<dbReference type="Proteomes" id="UP000696280">
    <property type="component" value="Unassembled WGS sequence"/>
</dbReference>
<proteinExistence type="predicted"/>
<gene>
    <name evidence="1" type="ORF">HYFRA_00004922</name>
</gene>
<comment type="caution">
    <text evidence="1">The sequence shown here is derived from an EMBL/GenBank/DDBJ whole genome shotgun (WGS) entry which is preliminary data.</text>
</comment>